<proteinExistence type="predicted"/>
<protein>
    <submittedName>
        <fullName evidence="1">Uncharacterized protein</fullName>
    </submittedName>
</protein>
<reference evidence="1 2" key="1">
    <citation type="submission" date="2018-09" db="EMBL/GenBank/DDBJ databases">
        <title>Phylogeny of the Shewanellaceae, and recommendation for two new genera, Pseudoshewanella and Parashewanella.</title>
        <authorList>
            <person name="Wang G."/>
        </authorList>
    </citation>
    <scope>NUCLEOTIDE SEQUENCE [LARGE SCALE GENOMIC DNA]</scope>
    <source>
        <strain evidence="1 2">KCTC 22492</strain>
    </source>
</reference>
<dbReference type="AlphaFoldDB" id="A0A3A6UL86"/>
<evidence type="ECO:0000313" key="2">
    <source>
        <dbReference type="Proteomes" id="UP000273022"/>
    </source>
</evidence>
<keyword evidence="2" id="KW-1185">Reference proteome</keyword>
<organism evidence="1 2">
    <name type="scientific">Parashewanella spongiae</name>
    <dbReference type="NCBI Taxonomy" id="342950"/>
    <lineage>
        <taxon>Bacteria</taxon>
        <taxon>Pseudomonadati</taxon>
        <taxon>Pseudomonadota</taxon>
        <taxon>Gammaproteobacteria</taxon>
        <taxon>Alteromonadales</taxon>
        <taxon>Shewanellaceae</taxon>
        <taxon>Parashewanella</taxon>
    </lineage>
</organism>
<comment type="caution">
    <text evidence="1">The sequence shown here is derived from an EMBL/GenBank/DDBJ whole genome shotgun (WGS) entry which is preliminary data.</text>
</comment>
<evidence type="ECO:0000313" key="1">
    <source>
        <dbReference type="EMBL" id="RJY18408.1"/>
    </source>
</evidence>
<accession>A0A3A6UL86</accession>
<name>A0A3A6UL86_9GAMM</name>
<gene>
    <name evidence="1" type="ORF">D5R81_05555</name>
</gene>
<dbReference type="EMBL" id="QYYH01000023">
    <property type="protein sequence ID" value="RJY18408.1"/>
    <property type="molecule type" value="Genomic_DNA"/>
</dbReference>
<dbReference type="Proteomes" id="UP000273022">
    <property type="component" value="Unassembled WGS sequence"/>
</dbReference>
<sequence length="157" mass="18046">MIHLGYYNYSQKNGYEIAKEILGKYSDRIKCIDDKKSEKDKTYFIKPDHIGINSTGSLGLISKLWHNSDGNDTMFFSRINEGCLGHPRKIGRIFLGCNVNNENINTLITNIKKYQFNCDTVHGLYSNKLSAELQGILKGKMHRNEYKLQFEALDMSL</sequence>